<gene>
    <name evidence="2" type="ORF">A1Q1_02226</name>
</gene>
<evidence type="ECO:0000313" key="2">
    <source>
        <dbReference type="EMBL" id="EJT48760.1"/>
    </source>
</evidence>
<feature type="compositionally biased region" description="Low complexity" evidence="1">
    <location>
        <begin position="282"/>
        <end position="332"/>
    </location>
</feature>
<proteinExistence type="predicted"/>
<dbReference type="AlphaFoldDB" id="J4UCM3"/>
<accession>J4UCM3</accession>
<evidence type="ECO:0000313" key="3">
    <source>
        <dbReference type="Proteomes" id="UP000002748"/>
    </source>
</evidence>
<reference evidence="2 3" key="1">
    <citation type="journal article" date="2012" name="Eukaryot. Cell">
        <title>Draft genome sequence of CBS 2479, the standard type strain of Trichosporon asahii.</title>
        <authorList>
            <person name="Yang R.Y."/>
            <person name="Li H.T."/>
            <person name="Zhu H."/>
            <person name="Zhou G.P."/>
            <person name="Wang M."/>
            <person name="Wang L."/>
        </authorList>
    </citation>
    <scope>NUCLEOTIDE SEQUENCE [LARGE SCALE GENOMIC DNA]</scope>
    <source>
        <strain evidence="3">ATCC 90039 / CBS 2479 / JCM 2466 / KCTC 7840 / NCYC 2677 / UAMH 7654</strain>
    </source>
</reference>
<dbReference type="KEGG" id="tasa:A1Q1_02226"/>
<feature type="region of interest" description="Disordered" evidence="1">
    <location>
        <begin position="282"/>
        <end position="346"/>
    </location>
</feature>
<feature type="compositionally biased region" description="Basic and acidic residues" evidence="1">
    <location>
        <begin position="1"/>
        <end position="11"/>
    </location>
</feature>
<dbReference type="HOGENOM" id="CLU_601571_0_0_1"/>
<dbReference type="RefSeq" id="XP_014180646.1">
    <property type="nucleotide sequence ID" value="XM_014325171.1"/>
</dbReference>
<dbReference type="VEuPathDB" id="FungiDB:A1Q1_02226"/>
<dbReference type="Proteomes" id="UP000002748">
    <property type="component" value="Unassembled WGS sequence"/>
</dbReference>
<evidence type="ECO:0000256" key="1">
    <source>
        <dbReference type="SAM" id="MobiDB-lite"/>
    </source>
</evidence>
<name>J4UCM3_TRIAS</name>
<comment type="caution">
    <text evidence="2">The sequence shown here is derived from an EMBL/GenBank/DDBJ whole genome shotgun (WGS) entry which is preliminary data.</text>
</comment>
<organism evidence="2 3">
    <name type="scientific">Trichosporon asahii var. asahii (strain ATCC 90039 / CBS 2479 / JCM 2466 / KCTC 7840 / NBRC 103889/ NCYC 2677 / UAMH 7654)</name>
    <name type="common">Yeast</name>
    <dbReference type="NCBI Taxonomy" id="1186058"/>
    <lineage>
        <taxon>Eukaryota</taxon>
        <taxon>Fungi</taxon>
        <taxon>Dikarya</taxon>
        <taxon>Basidiomycota</taxon>
        <taxon>Agaricomycotina</taxon>
        <taxon>Tremellomycetes</taxon>
        <taxon>Trichosporonales</taxon>
        <taxon>Trichosporonaceae</taxon>
        <taxon>Trichosporon</taxon>
    </lineage>
</organism>
<dbReference type="EMBL" id="ALBS01000192">
    <property type="protein sequence ID" value="EJT48760.1"/>
    <property type="molecule type" value="Genomic_DNA"/>
</dbReference>
<sequence>MCAKLAREAHQPHSTPRYPRPGESLENGKCPSCDKNVSRKTVHDVHGCLRTALATKHWVLYEELVGTDIVCPGSDCKGVHATAAKFADHVGVHHADVWDRAGNLCTLPTNGQQCGATFSSRAEAVTNLEAVHGFCGEEGEWIFGRRRYEEHCQAHVLAGDPLPFGGAVIPPGKDPSFLILCPGCVSDDALPMVERYKWWQRKRHGPHVADEHIRSLDAGSTTTCPVPGCDADRLYTPSKLAQHCIDDHGLHLGVNQHRSKGRFIVKADLSNLVSRKGEKGTASASASSSANSAFPPVTPSSAASALSSTSTTTPVTPSSAASASSSTSAAATGAQPKGASANTSETLEELMKPVSVSSKITGLRVTDFSYKNLWTLANQYWREYRLDFTDRSGVAHLADQLGIKVRREETSPKLTSAAQEGEDGPPGFEDYGRRTRSGQSPEVNRDFGPRTGPDP</sequence>
<dbReference type="GeneID" id="25985740"/>
<feature type="region of interest" description="Disordered" evidence="1">
    <location>
        <begin position="408"/>
        <end position="455"/>
    </location>
</feature>
<protein>
    <submittedName>
        <fullName evidence="2">Uncharacterized protein</fullName>
    </submittedName>
</protein>
<feature type="region of interest" description="Disordered" evidence="1">
    <location>
        <begin position="1"/>
        <end position="26"/>
    </location>
</feature>